<dbReference type="InParanoid" id="A0A163J0E8"/>
<sequence length="76" mass="8542">MPTGLEYKRRLKNMFRDICGKEAVPIKRTLWRAIELNDEWLTDGGPSFPPAGDVAADLNLNDFFSFALTGDWPVGV</sequence>
<evidence type="ECO:0000313" key="1">
    <source>
        <dbReference type="EMBL" id="SAL96434.1"/>
    </source>
</evidence>
<accession>A0A163J0E8</accession>
<dbReference type="EMBL" id="LT551058">
    <property type="protein sequence ID" value="SAL96434.1"/>
    <property type="molecule type" value="Genomic_DNA"/>
</dbReference>
<reference evidence="1" key="1">
    <citation type="submission" date="2016-04" db="EMBL/GenBank/DDBJ databases">
        <authorList>
            <person name="Evans L.H."/>
            <person name="Alamgir A."/>
            <person name="Owens N."/>
            <person name="Weber N.D."/>
            <person name="Virtaneva K."/>
            <person name="Barbian K."/>
            <person name="Babar A."/>
            <person name="Rosenke K."/>
        </authorList>
    </citation>
    <scope>NUCLEOTIDE SEQUENCE [LARGE SCALE GENOMIC DNA]</scope>
    <source>
        <strain evidence="1">CBS 101.48</strain>
    </source>
</reference>
<keyword evidence="2" id="KW-1185">Reference proteome</keyword>
<dbReference type="AlphaFoldDB" id="A0A163J0E8"/>
<organism evidence="1">
    <name type="scientific">Absidia glauca</name>
    <name type="common">Pin mould</name>
    <dbReference type="NCBI Taxonomy" id="4829"/>
    <lineage>
        <taxon>Eukaryota</taxon>
        <taxon>Fungi</taxon>
        <taxon>Fungi incertae sedis</taxon>
        <taxon>Mucoromycota</taxon>
        <taxon>Mucoromycotina</taxon>
        <taxon>Mucoromycetes</taxon>
        <taxon>Mucorales</taxon>
        <taxon>Cunninghamellaceae</taxon>
        <taxon>Absidia</taxon>
    </lineage>
</organism>
<gene>
    <name evidence="1" type="primary">ABSGL_01841.1 scaffold 2415</name>
</gene>
<protein>
    <submittedName>
        <fullName evidence="1">Uncharacterized protein</fullName>
    </submittedName>
</protein>
<name>A0A163J0E8_ABSGL</name>
<evidence type="ECO:0000313" key="2">
    <source>
        <dbReference type="Proteomes" id="UP000078561"/>
    </source>
</evidence>
<dbReference type="Proteomes" id="UP000078561">
    <property type="component" value="Unassembled WGS sequence"/>
</dbReference>
<proteinExistence type="predicted"/>